<gene>
    <name evidence="1" type="ORF">ACFO0A_10885</name>
</gene>
<dbReference type="PROSITE" id="PS00383">
    <property type="entry name" value="TYR_PHOSPHATASE_1"/>
    <property type="match status" value="1"/>
</dbReference>
<dbReference type="RefSeq" id="WP_379539029.1">
    <property type="nucleotide sequence ID" value="NZ_JBHSDR010000006.1"/>
</dbReference>
<dbReference type="Proteomes" id="UP001595828">
    <property type="component" value="Unassembled WGS sequence"/>
</dbReference>
<sequence length="261" mass="28029">MQHRVLPMTGIHNFRDYGNYPAADGARVKAGRLWRSGQHIDATAQDLERVSALGLSKVIDLRGDSEREKYPCARPEDFAAEVLFFAGETAGLGGQAVHEEAGAGIVTADDAHRAMVRLYQGMAWRPILVGTYRLYFDALAAGAEPSLLHCLAGKDRTGLAVALAHHVLGVHADDAMSDYLLTNEAGNIDARIEAGAKTIRASHGEAIEDDAVRTLMSVDPAFLEEGLGAIRERHGSLDAYLDEVLGVSPEKAAAIRANYLA</sequence>
<dbReference type="Pfam" id="PF13350">
    <property type="entry name" value="Y_phosphatase3"/>
    <property type="match status" value="1"/>
</dbReference>
<dbReference type="EMBL" id="JBHSDR010000006">
    <property type="protein sequence ID" value="MFC4295559.1"/>
    <property type="molecule type" value="Genomic_DNA"/>
</dbReference>
<comment type="caution">
    <text evidence="1">The sequence shown here is derived from an EMBL/GenBank/DDBJ whole genome shotgun (WGS) entry which is preliminary data.</text>
</comment>
<reference evidence="2" key="1">
    <citation type="journal article" date="2019" name="Int. J. Syst. Evol. Microbiol.">
        <title>The Global Catalogue of Microorganisms (GCM) 10K type strain sequencing project: providing services to taxonomists for standard genome sequencing and annotation.</title>
        <authorList>
            <consortium name="The Broad Institute Genomics Platform"/>
            <consortium name="The Broad Institute Genome Sequencing Center for Infectious Disease"/>
            <person name="Wu L."/>
            <person name="Ma J."/>
        </authorList>
    </citation>
    <scope>NUCLEOTIDE SEQUENCE [LARGE SCALE GENOMIC DNA]</scope>
    <source>
        <strain evidence="2">CGMCC 1.12989</strain>
    </source>
</reference>
<evidence type="ECO:0000313" key="2">
    <source>
        <dbReference type="Proteomes" id="UP001595828"/>
    </source>
</evidence>
<protein>
    <submittedName>
        <fullName evidence="1">Tyrosine-protein phosphatase</fullName>
    </submittedName>
</protein>
<organism evidence="1 2">
    <name type="scientific">Novosphingobium tardum</name>
    <dbReference type="NCBI Taxonomy" id="1538021"/>
    <lineage>
        <taxon>Bacteria</taxon>
        <taxon>Pseudomonadati</taxon>
        <taxon>Pseudomonadota</taxon>
        <taxon>Alphaproteobacteria</taxon>
        <taxon>Sphingomonadales</taxon>
        <taxon>Sphingomonadaceae</taxon>
        <taxon>Novosphingobium</taxon>
    </lineage>
</organism>
<dbReference type="InterPro" id="IPR026893">
    <property type="entry name" value="Tyr/Ser_Pase_IphP-type"/>
</dbReference>
<proteinExistence type="predicted"/>
<dbReference type="SUPFAM" id="SSF52799">
    <property type="entry name" value="(Phosphotyrosine protein) phosphatases II"/>
    <property type="match status" value="1"/>
</dbReference>
<dbReference type="InterPro" id="IPR029021">
    <property type="entry name" value="Prot-tyrosine_phosphatase-like"/>
</dbReference>
<keyword evidence="2" id="KW-1185">Reference proteome</keyword>
<accession>A0ABV8RS20</accession>
<name>A0ABV8RS20_9SPHN</name>
<dbReference type="Gene3D" id="3.90.190.10">
    <property type="entry name" value="Protein tyrosine phosphatase superfamily"/>
    <property type="match status" value="1"/>
</dbReference>
<evidence type="ECO:0000313" key="1">
    <source>
        <dbReference type="EMBL" id="MFC4295559.1"/>
    </source>
</evidence>
<dbReference type="InterPro" id="IPR016130">
    <property type="entry name" value="Tyr_Pase_AS"/>
</dbReference>